<dbReference type="InterPro" id="IPR011050">
    <property type="entry name" value="Pectin_lyase_fold/virulence"/>
</dbReference>
<organism evidence="6 7">
    <name type="scientific">Simiduia aestuariiviva</name>
    <dbReference type="NCBI Taxonomy" id="1510459"/>
    <lineage>
        <taxon>Bacteria</taxon>
        <taxon>Pseudomonadati</taxon>
        <taxon>Pseudomonadota</taxon>
        <taxon>Gammaproteobacteria</taxon>
        <taxon>Cellvibrionales</taxon>
        <taxon>Cellvibrionaceae</taxon>
        <taxon>Simiduia</taxon>
    </lineage>
</organism>
<dbReference type="PANTHER" id="PTHR12338:SF8">
    <property type="entry name" value="HEME_HEMOPEXIN-BINDING PROTEIN"/>
    <property type="match status" value="1"/>
</dbReference>
<evidence type="ECO:0000259" key="5">
    <source>
        <dbReference type="SMART" id="SM00912"/>
    </source>
</evidence>
<keyword evidence="3" id="KW-0732">Signal</keyword>
<keyword evidence="7" id="KW-1185">Reference proteome</keyword>
<keyword evidence="4" id="KW-0472">Membrane</keyword>
<comment type="caution">
    <text evidence="6">The sequence shown here is derived from an EMBL/GenBank/DDBJ whole genome shotgun (WGS) entry which is preliminary data.</text>
</comment>
<dbReference type="InterPro" id="IPR008638">
    <property type="entry name" value="FhaB/CdiA-like_TPS"/>
</dbReference>
<dbReference type="SMART" id="SM00912">
    <property type="entry name" value="Haemagg_act"/>
    <property type="match status" value="1"/>
</dbReference>
<proteinExistence type="predicted"/>
<dbReference type="RefSeq" id="WP_183910302.1">
    <property type="nucleotide sequence ID" value="NZ_JACHXZ010000003.1"/>
</dbReference>
<evidence type="ECO:0000256" key="1">
    <source>
        <dbReference type="ARBA" id="ARBA00004613"/>
    </source>
</evidence>
<evidence type="ECO:0000313" key="6">
    <source>
        <dbReference type="EMBL" id="MBB3168785.1"/>
    </source>
</evidence>
<name>A0A839UTU8_9GAMM</name>
<comment type="subcellular location">
    <subcellularLocation>
        <location evidence="1">Secreted</location>
    </subcellularLocation>
</comment>
<dbReference type="SUPFAM" id="SSF51126">
    <property type="entry name" value="Pectin lyase-like"/>
    <property type="match status" value="1"/>
</dbReference>
<protein>
    <submittedName>
        <fullName evidence="6">Filamentous hemagglutinin family protein</fullName>
    </submittedName>
</protein>
<feature type="non-terminal residue" evidence="6">
    <location>
        <position position="1334"/>
    </location>
</feature>
<dbReference type="InterPro" id="IPR050909">
    <property type="entry name" value="Bact_Autotransporter_VF"/>
</dbReference>
<dbReference type="Proteomes" id="UP000559987">
    <property type="component" value="Unassembled WGS sequence"/>
</dbReference>
<evidence type="ECO:0000256" key="4">
    <source>
        <dbReference type="SAM" id="Phobius"/>
    </source>
</evidence>
<dbReference type="Pfam" id="PF05860">
    <property type="entry name" value="TPS"/>
    <property type="match status" value="1"/>
</dbReference>
<feature type="domain" description="Filamentous haemagglutinin FhaB/tRNA nuclease CdiA-like TPS" evidence="5">
    <location>
        <begin position="35"/>
        <end position="147"/>
    </location>
</feature>
<reference evidence="6 7" key="1">
    <citation type="submission" date="2020-08" db="EMBL/GenBank/DDBJ databases">
        <title>Genomic Encyclopedia of Type Strains, Phase III (KMG-III): the genomes of soil and plant-associated and newly described type strains.</title>
        <authorList>
            <person name="Whitman W."/>
        </authorList>
    </citation>
    <scope>NUCLEOTIDE SEQUENCE [LARGE SCALE GENOMIC DNA]</scope>
    <source>
        <strain evidence="6 7">CECT 8571</strain>
    </source>
</reference>
<dbReference type="GO" id="GO:0005576">
    <property type="term" value="C:extracellular region"/>
    <property type="evidence" value="ECO:0007669"/>
    <property type="project" value="UniProtKB-SubCell"/>
</dbReference>
<evidence type="ECO:0000256" key="3">
    <source>
        <dbReference type="ARBA" id="ARBA00022729"/>
    </source>
</evidence>
<keyword evidence="4" id="KW-0812">Transmembrane</keyword>
<accession>A0A839UTU8</accession>
<dbReference type="EMBL" id="JACHXZ010000003">
    <property type="protein sequence ID" value="MBB3168785.1"/>
    <property type="molecule type" value="Genomic_DNA"/>
</dbReference>
<evidence type="ECO:0000313" key="7">
    <source>
        <dbReference type="Proteomes" id="UP000559987"/>
    </source>
</evidence>
<dbReference type="Gene3D" id="2.160.20.10">
    <property type="entry name" value="Single-stranded right-handed beta-helix, Pectin lyase-like"/>
    <property type="match status" value="1"/>
</dbReference>
<keyword evidence="2" id="KW-0964">Secreted</keyword>
<dbReference type="InterPro" id="IPR012334">
    <property type="entry name" value="Pectin_lyas_fold"/>
</dbReference>
<sequence length="1334" mass="134955">MKTSIARKVLAKAISFHSLVMGGVFTSMVGYSAITCAGPTGGNIVGGDGEISTDDKTTRVDQISDVMAINWDTFNLAADEKVLYVQPSASSLVLNRILDDNASVIRGTIDANGHVLLVNPQGVLFTDSATVNVNGIAVSGLDIDPNDFMNGDFKLRAVDGASGSVINYGVINASSAALFGKQIANHGLIKADVVSLVGAGEAVLSFDSDGMIGVQITQSVLEKEAGVDSAVLNAGGIEGRQVLLDASVAKGLFDSAVNNSGTVTARGIDTSGGVIRLTGVGSQVTAGGTLDANGVAGAVYIEGDVTHVTGDVTANNAAGLGGQVHLLGEEVNVVAGAVVSADGSEGGGSVLVGGDYRGAGDVRLAQTTKVEEGAVVSASATADGDGGTVIVWAEDTAVVAGRVSANAAGTTGDGGFVETSGKNIVNLTGEVEALSAGGAAGTWLIDPGYLEIGEGASGENYVNANDLSDTLKNQSVTVISNAGNDFEGVNNAFGIRVTADLIVGGGSDTTLTLIAEGGDANNPAPEEQPAGIVIDADIRRINNKKFSLALVSNKDITITTGHEVDLNGGDLTANSLGSFVNQGHIEAGHVNLSVGQAGDGSSNTLGSVIFSELNITGGAGSDSFDLSSLANLNVDISAASEVMLTQSGQGLGFEGVESATTNGALLSIASSLDSAMIDFSLVPLGNGTAPKASIKSGADQIIELIGLSAISGENLTVSDTTVAGEDAELSISDSVGKKLGHNKLVFKSGSPTPFNLSVNGVVAIAAGRRFTLSAEDDTLNIDDQDTSNADDDIFSTETGIEFGASAFSEIDFGEGYDEVTRSNLTLALTGGHNNIAVGGILFTQVEKVKTNVTSFVGSEDADVVTMSNRKDFTANGIEIDGDNNFTTIDLANGADADAVDVVYGESGHSWTLLADGGARSRDIQFNNVEQVVTDDNNLSVEAGMVNVLVSASSFSDADFGGNSIVVNGLGFQRRNSGGVTDFDAVSVDETSSLLVDGDSFGTVELYDANSGHLRVFSTELENVAGVSGGELITTANTDFNFVITNDNAFTVSGISFTDVSSVTANGADDSSTSDMGWTLLGGANNAESRGVEFSGLERASGASDLLTGSALADMFALHADGTITGNGIAFTGIALVNAGDDVDSVQSHSDTAWTSTGDNSANAVTGGAIAFSQIEFVTDIASGATLFGQVGVGDTASDLTNDSITLNSIVFSNEGNFGALDLAGGGDSLTIASDVTSEVIGDNSVDVSNLVYDISGVDAIIGGQVTTLADSAVVVALDNLGGFELNGIAFSNSVKVTSQHDDSTIVGGDAWSFVGDSTSVIQTFTDMAFERFIG</sequence>
<feature type="transmembrane region" description="Helical" evidence="4">
    <location>
        <begin position="9"/>
        <end position="34"/>
    </location>
</feature>
<dbReference type="PANTHER" id="PTHR12338">
    <property type="entry name" value="AUTOTRANSPORTER"/>
    <property type="match status" value="1"/>
</dbReference>
<keyword evidence="4" id="KW-1133">Transmembrane helix</keyword>
<dbReference type="NCBIfam" id="TIGR01901">
    <property type="entry name" value="adhes_NPXG"/>
    <property type="match status" value="1"/>
</dbReference>
<gene>
    <name evidence="6" type="ORF">FHS30_001993</name>
</gene>
<evidence type="ECO:0000256" key="2">
    <source>
        <dbReference type="ARBA" id="ARBA00022525"/>
    </source>
</evidence>